<geneLocation type="plasmid" evidence="3">
    <name>pr1cp2</name>
</geneLocation>
<protein>
    <submittedName>
        <fullName evidence="2">Uncharacterized protein</fullName>
    </submittedName>
</protein>
<evidence type="ECO:0000256" key="1">
    <source>
        <dbReference type="SAM" id="MobiDB-lite"/>
    </source>
</evidence>
<name>A0A1B1KJ26_RHOOP</name>
<dbReference type="EMBL" id="CP009113">
    <property type="protein sequence ID" value="ANS32615.1"/>
    <property type="molecule type" value="Genomic_DNA"/>
</dbReference>
<evidence type="ECO:0000313" key="3">
    <source>
        <dbReference type="Proteomes" id="UP000186108"/>
    </source>
</evidence>
<evidence type="ECO:0000313" key="2">
    <source>
        <dbReference type="EMBL" id="ANS32615.1"/>
    </source>
</evidence>
<dbReference type="Proteomes" id="UP000186108">
    <property type="component" value="Plasmid pR1CP2"/>
</dbReference>
<keyword evidence="2" id="KW-0614">Plasmid</keyword>
<reference evidence="2 3" key="1">
    <citation type="submission" date="2014-07" db="EMBL/GenBank/DDBJ databases">
        <authorList>
            <person name="Zhang J.E."/>
            <person name="Yang H."/>
            <person name="Guo J."/>
            <person name="Deng Z."/>
            <person name="Luo H."/>
            <person name="Luo M."/>
            <person name="Zhao B."/>
        </authorList>
    </citation>
    <scope>NUCLEOTIDE SEQUENCE [LARGE SCALE GENOMIC DNA]</scope>
    <source>
        <strain evidence="2 3">1CP</strain>
        <plasmid evidence="3">Plasmid pr1cp2</plasmid>
    </source>
</reference>
<sequence length="116" mass="12730">MEVTPSCAVYRLPEADRYSYPMSGPFRCRPSDGAGSPADRTEKQAATHLPIRGTPQIRTVIRSPVWAVSGDLLLVAAVRVDRPSDRDDQDFAGTRNFTATLNAYFPGESMIDSIRA</sequence>
<gene>
    <name evidence="2" type="ORF">R1CP_40175</name>
</gene>
<proteinExistence type="predicted"/>
<organism evidence="2 3">
    <name type="scientific">Rhodococcus opacus</name>
    <name type="common">Nocardia opaca</name>
    <dbReference type="NCBI Taxonomy" id="37919"/>
    <lineage>
        <taxon>Bacteria</taxon>
        <taxon>Bacillati</taxon>
        <taxon>Actinomycetota</taxon>
        <taxon>Actinomycetes</taxon>
        <taxon>Mycobacteriales</taxon>
        <taxon>Nocardiaceae</taxon>
        <taxon>Rhodococcus</taxon>
    </lineage>
</organism>
<accession>A0A1B1KJ26</accession>
<dbReference type="AlphaFoldDB" id="A0A1B1KJ26"/>
<feature type="region of interest" description="Disordered" evidence="1">
    <location>
        <begin position="29"/>
        <end position="49"/>
    </location>
</feature>